<dbReference type="CDD" id="cd18186">
    <property type="entry name" value="BTB_POZ_ZBTB_KLHL-like"/>
    <property type="match status" value="1"/>
</dbReference>
<protein>
    <recommendedName>
        <fullName evidence="1">BTB domain-containing protein</fullName>
    </recommendedName>
</protein>
<proteinExistence type="predicted"/>
<dbReference type="Pfam" id="PF00651">
    <property type="entry name" value="BTB"/>
    <property type="match status" value="1"/>
</dbReference>
<feature type="domain" description="BTB" evidence="1">
    <location>
        <begin position="15"/>
        <end position="78"/>
    </location>
</feature>
<dbReference type="SUPFAM" id="SSF54695">
    <property type="entry name" value="POZ domain"/>
    <property type="match status" value="1"/>
</dbReference>
<dbReference type="EMBL" id="QKYT01000172">
    <property type="protein sequence ID" value="RIA90763.1"/>
    <property type="molecule type" value="Genomic_DNA"/>
</dbReference>
<dbReference type="InterPro" id="IPR011333">
    <property type="entry name" value="SKP1/BTB/POZ_sf"/>
</dbReference>
<keyword evidence="3" id="KW-1185">Reference proteome</keyword>
<comment type="caution">
    <text evidence="2">The sequence shown here is derived from an EMBL/GenBank/DDBJ whole genome shotgun (WGS) entry which is preliminary data.</text>
</comment>
<gene>
    <name evidence="2" type="ORF">C1645_769262</name>
</gene>
<reference evidence="2 3" key="1">
    <citation type="submission" date="2018-06" db="EMBL/GenBank/DDBJ databases">
        <title>Comparative genomics reveals the genomic features of Rhizophagus irregularis, R. cerebriforme, R. diaphanum and Gigaspora rosea, and their symbiotic lifestyle signature.</title>
        <authorList>
            <person name="Morin E."/>
            <person name="San Clemente H."/>
            <person name="Chen E.C.H."/>
            <person name="De La Providencia I."/>
            <person name="Hainaut M."/>
            <person name="Kuo A."/>
            <person name="Kohler A."/>
            <person name="Murat C."/>
            <person name="Tang N."/>
            <person name="Roy S."/>
            <person name="Loubradou J."/>
            <person name="Henrissat B."/>
            <person name="Grigoriev I.V."/>
            <person name="Corradi N."/>
            <person name="Roux C."/>
            <person name="Martin F.M."/>
        </authorList>
    </citation>
    <scope>NUCLEOTIDE SEQUENCE [LARGE SCALE GENOMIC DNA]</scope>
    <source>
        <strain evidence="2 3">DAOM 227022</strain>
    </source>
</reference>
<name>A0A397SXR3_9GLOM</name>
<accession>A0A397SXR3</accession>
<dbReference type="Proteomes" id="UP000265703">
    <property type="component" value="Unassembled WGS sequence"/>
</dbReference>
<evidence type="ECO:0000313" key="2">
    <source>
        <dbReference type="EMBL" id="RIA90763.1"/>
    </source>
</evidence>
<sequence length="191" mass="21941">MVKSQQSTVHYYEDGDILVTVQHTVFRLHRNFLAMASKVFEDLFSYATTSDINDDNVPCLTLTDTSALAFEDLLTFLYPKKYVRISWGNIGSFLKIGDKYEIIVAIGASEEFLQYFQKLSYKAASSLLSKHLDYILAIGNLSELNIQEYRHNCSYSVTGKYIQKILNDRTKSVKGFPVRMMIDLMIVKKDF</sequence>
<evidence type="ECO:0000259" key="1">
    <source>
        <dbReference type="PROSITE" id="PS50097"/>
    </source>
</evidence>
<dbReference type="PROSITE" id="PS50097">
    <property type="entry name" value="BTB"/>
    <property type="match status" value="1"/>
</dbReference>
<dbReference type="AlphaFoldDB" id="A0A397SXR3"/>
<organism evidence="2 3">
    <name type="scientific">Glomus cerebriforme</name>
    <dbReference type="NCBI Taxonomy" id="658196"/>
    <lineage>
        <taxon>Eukaryota</taxon>
        <taxon>Fungi</taxon>
        <taxon>Fungi incertae sedis</taxon>
        <taxon>Mucoromycota</taxon>
        <taxon>Glomeromycotina</taxon>
        <taxon>Glomeromycetes</taxon>
        <taxon>Glomerales</taxon>
        <taxon>Glomeraceae</taxon>
        <taxon>Glomus</taxon>
    </lineage>
</organism>
<dbReference type="OrthoDB" id="3027208at2759"/>
<dbReference type="PANTHER" id="PTHR22744">
    <property type="entry name" value="HELIX LOOP HELIX PROTEIN 21-RELATED"/>
    <property type="match status" value="1"/>
</dbReference>
<evidence type="ECO:0000313" key="3">
    <source>
        <dbReference type="Proteomes" id="UP000265703"/>
    </source>
</evidence>
<dbReference type="PANTHER" id="PTHR22744:SF17">
    <property type="entry name" value="BTB DOMAIN-CONTAINING PROTEIN"/>
    <property type="match status" value="1"/>
</dbReference>
<dbReference type="Gene3D" id="3.30.710.10">
    <property type="entry name" value="Potassium Channel Kv1.1, Chain A"/>
    <property type="match status" value="1"/>
</dbReference>
<dbReference type="SMART" id="SM00225">
    <property type="entry name" value="BTB"/>
    <property type="match status" value="1"/>
</dbReference>
<dbReference type="STRING" id="658196.A0A397SXR3"/>
<dbReference type="InterPro" id="IPR000210">
    <property type="entry name" value="BTB/POZ_dom"/>
</dbReference>